<keyword evidence="3" id="KW-0808">Transferase</keyword>
<dbReference type="Pfam" id="PF00156">
    <property type="entry name" value="Pribosyltran"/>
    <property type="match status" value="1"/>
</dbReference>
<keyword evidence="9" id="KW-0460">Magnesium</keyword>
<feature type="domain" description="Phosphoribosyltransferase" evidence="12">
    <location>
        <begin position="171"/>
        <end position="282"/>
    </location>
</feature>
<dbReference type="InterPro" id="IPR003837">
    <property type="entry name" value="GatC"/>
</dbReference>
<evidence type="ECO:0000313" key="14">
    <source>
        <dbReference type="EMBL" id="KAF2282060.1"/>
    </source>
</evidence>
<comment type="caution">
    <text evidence="14">The sequence shown here is derived from an EMBL/GenBank/DDBJ whole genome shotgun (WGS) entry which is preliminary data.</text>
</comment>
<dbReference type="GO" id="GO:0002189">
    <property type="term" value="C:ribose phosphate diphosphokinase complex"/>
    <property type="evidence" value="ECO:0007669"/>
    <property type="project" value="TreeGrafter"/>
</dbReference>
<dbReference type="GO" id="GO:0005737">
    <property type="term" value="C:cytoplasm"/>
    <property type="evidence" value="ECO:0007669"/>
    <property type="project" value="TreeGrafter"/>
</dbReference>
<dbReference type="Gene3D" id="1.10.20.60">
    <property type="entry name" value="Glu-tRNAGln amidotransferase C subunit, N-terminal domain"/>
    <property type="match status" value="1"/>
</dbReference>
<dbReference type="GO" id="GO:0000287">
    <property type="term" value="F:magnesium ion binding"/>
    <property type="evidence" value="ECO:0007669"/>
    <property type="project" value="InterPro"/>
</dbReference>
<name>A0A6A6JZQ3_HEVBR</name>
<comment type="similarity">
    <text evidence="1 11">Belongs to the ribose-phosphate pyrophosphokinase family.</text>
</comment>
<dbReference type="InterPro" id="IPR005946">
    <property type="entry name" value="Rib-P_diPkinase"/>
</dbReference>
<evidence type="ECO:0000256" key="6">
    <source>
        <dbReference type="ARBA" id="ARBA00022741"/>
    </source>
</evidence>
<evidence type="ECO:0000256" key="9">
    <source>
        <dbReference type="ARBA" id="ARBA00022842"/>
    </source>
</evidence>
<proteinExistence type="inferred from homology"/>
<keyword evidence="7" id="KW-0418">Kinase</keyword>
<accession>A0A6A6JZQ3</accession>
<dbReference type="SUPFAM" id="SSF53271">
    <property type="entry name" value="PRTase-like"/>
    <property type="match status" value="1"/>
</dbReference>
<protein>
    <recommendedName>
        <fullName evidence="2">ribose-phosphate diphosphokinase</fullName>
        <ecNumber evidence="2">2.7.6.1</ecNumber>
    </recommendedName>
</protein>
<evidence type="ECO:0000259" key="12">
    <source>
        <dbReference type="Pfam" id="PF00156"/>
    </source>
</evidence>
<dbReference type="SMART" id="SM01400">
    <property type="entry name" value="Pribosyltran_N"/>
    <property type="match status" value="1"/>
</dbReference>
<evidence type="ECO:0000256" key="3">
    <source>
        <dbReference type="ARBA" id="ARBA00022679"/>
    </source>
</evidence>
<reference evidence="14 15" key="1">
    <citation type="journal article" date="2020" name="Mol. Plant">
        <title>The Chromosome-Based Rubber Tree Genome Provides New Insights into Spurge Genome Evolution and Rubber Biosynthesis.</title>
        <authorList>
            <person name="Liu J."/>
            <person name="Shi C."/>
            <person name="Shi C.C."/>
            <person name="Li W."/>
            <person name="Zhang Q.J."/>
            <person name="Zhang Y."/>
            <person name="Li K."/>
            <person name="Lu H.F."/>
            <person name="Shi C."/>
            <person name="Zhu S.T."/>
            <person name="Xiao Z.Y."/>
            <person name="Nan H."/>
            <person name="Yue Y."/>
            <person name="Zhu X.G."/>
            <person name="Wu Y."/>
            <person name="Hong X.N."/>
            <person name="Fan G.Y."/>
            <person name="Tong Y."/>
            <person name="Zhang D."/>
            <person name="Mao C.L."/>
            <person name="Liu Y.L."/>
            <person name="Hao S.J."/>
            <person name="Liu W.Q."/>
            <person name="Lv M.Q."/>
            <person name="Zhang H.B."/>
            <person name="Liu Y."/>
            <person name="Hu-Tang G.R."/>
            <person name="Wang J.P."/>
            <person name="Wang J.H."/>
            <person name="Sun Y.H."/>
            <person name="Ni S.B."/>
            <person name="Chen W.B."/>
            <person name="Zhang X.C."/>
            <person name="Jiao Y.N."/>
            <person name="Eichler E.E."/>
            <person name="Li G.H."/>
            <person name="Liu X."/>
            <person name="Gao L.Z."/>
        </authorList>
    </citation>
    <scope>NUCLEOTIDE SEQUENCE [LARGE SCALE GENOMIC DNA]</scope>
    <source>
        <strain evidence="15">cv. GT1</strain>
        <tissue evidence="14">Leaf</tissue>
    </source>
</reference>
<gene>
    <name evidence="14" type="ORF">GH714_042884</name>
</gene>
<evidence type="ECO:0000256" key="10">
    <source>
        <dbReference type="ARBA" id="ARBA00049535"/>
    </source>
</evidence>
<dbReference type="InterPro" id="IPR036113">
    <property type="entry name" value="Asp/Glu-ADT_sf_sub_c"/>
</dbReference>
<keyword evidence="15" id="KW-1185">Reference proteome</keyword>
<dbReference type="GO" id="GO:0006450">
    <property type="term" value="P:regulation of translational fidelity"/>
    <property type="evidence" value="ECO:0007669"/>
    <property type="project" value="InterPro"/>
</dbReference>
<dbReference type="Gene3D" id="3.40.50.2020">
    <property type="match status" value="2"/>
</dbReference>
<keyword evidence="4" id="KW-0479">Metal-binding</keyword>
<evidence type="ECO:0000256" key="1">
    <source>
        <dbReference type="ARBA" id="ARBA00006478"/>
    </source>
</evidence>
<evidence type="ECO:0000256" key="5">
    <source>
        <dbReference type="ARBA" id="ARBA00022727"/>
    </source>
</evidence>
<dbReference type="GO" id="GO:0016301">
    <property type="term" value="F:kinase activity"/>
    <property type="evidence" value="ECO:0007669"/>
    <property type="project" value="UniProtKB-KW"/>
</dbReference>
<dbReference type="GO" id="GO:0005524">
    <property type="term" value="F:ATP binding"/>
    <property type="evidence" value="ECO:0007669"/>
    <property type="project" value="UniProtKB-KW"/>
</dbReference>
<evidence type="ECO:0000256" key="4">
    <source>
        <dbReference type="ARBA" id="ARBA00022723"/>
    </source>
</evidence>
<dbReference type="NCBIfam" id="TIGR01251">
    <property type="entry name" value="ribP_PPkin"/>
    <property type="match status" value="1"/>
</dbReference>
<dbReference type="Proteomes" id="UP000467840">
    <property type="component" value="Unassembled WGS sequence"/>
</dbReference>
<evidence type="ECO:0000256" key="7">
    <source>
        <dbReference type="ARBA" id="ARBA00022777"/>
    </source>
</evidence>
<evidence type="ECO:0000256" key="2">
    <source>
        <dbReference type="ARBA" id="ARBA00013247"/>
    </source>
</evidence>
<dbReference type="AlphaFoldDB" id="A0A6A6JZQ3"/>
<dbReference type="PANTHER" id="PTHR10210:SF41">
    <property type="entry name" value="RIBOSE-PHOSPHATE PYROPHOSPHOKINASE 1, CHLOROPLASTIC"/>
    <property type="match status" value="1"/>
</dbReference>
<dbReference type="GO" id="GO:0004749">
    <property type="term" value="F:ribose phosphate diphosphokinase activity"/>
    <property type="evidence" value="ECO:0007669"/>
    <property type="project" value="UniProtKB-EC"/>
</dbReference>
<dbReference type="EMBL" id="JAAGAX010000511">
    <property type="protein sequence ID" value="KAF2282060.1"/>
    <property type="molecule type" value="Genomic_DNA"/>
</dbReference>
<dbReference type="PANTHER" id="PTHR10210">
    <property type="entry name" value="RIBOSE-PHOSPHATE DIPHOSPHOKINASE FAMILY MEMBER"/>
    <property type="match status" value="1"/>
</dbReference>
<dbReference type="FunFam" id="3.40.50.2020:FF:000007">
    <property type="entry name" value="Ribose-phosphate pyrophosphokinase"/>
    <property type="match status" value="1"/>
</dbReference>
<sequence length="405" mass="43313">MVIVPGSTATALAASLSSVTGFPVVTPCISRFADGEISVEFPNSAAEAPYKNVVLLQSLCKPANDSLMELLLLADVVRRTCAPDRMTAVVPYVCYSRQDRVTSRVVGEHGLVTSALSSKVVAKLLGSSGIDHLITVDLHSSQTVGFFEMPFTNLPVSGLFVEEIGDSHILEKLVVVAPDCGSLPRVREFVRALSEERKVSSVQVAVIDKYRESPGVSEVVHVIGSVKDRHCVILDDIVDSGGTLCNAAAALKTRGAMSVHARITHGVFSGSAVDAIEASELDSLVVTDTISGISFPEGKIKFSDEGAAYSVGREELVRGARLVRLRVPEHEADRYCKELGSVVAWFNMLSEVDTEGVDPVLYGGVPRLSQVRDDVVDDGGIRDQVLSHSEAGTEAGCFFVKRVIE</sequence>
<keyword evidence="8" id="KW-0067">ATP-binding</keyword>
<dbReference type="InterPro" id="IPR029057">
    <property type="entry name" value="PRTase-like"/>
</dbReference>
<evidence type="ECO:0000313" key="15">
    <source>
        <dbReference type="Proteomes" id="UP000467840"/>
    </source>
</evidence>
<dbReference type="Pfam" id="PF13793">
    <property type="entry name" value="Pribosyltran_N"/>
    <property type="match status" value="1"/>
</dbReference>
<dbReference type="GO" id="GO:0006164">
    <property type="term" value="P:purine nucleotide biosynthetic process"/>
    <property type="evidence" value="ECO:0007669"/>
    <property type="project" value="TreeGrafter"/>
</dbReference>
<keyword evidence="5 11" id="KW-0545">Nucleotide biosynthesis</keyword>
<feature type="domain" description="Ribose-phosphate pyrophosphokinase N-terminal" evidence="13">
    <location>
        <begin position="1"/>
        <end position="129"/>
    </location>
</feature>
<dbReference type="EC" id="2.7.6.1" evidence="2"/>
<evidence type="ECO:0000256" key="8">
    <source>
        <dbReference type="ARBA" id="ARBA00022840"/>
    </source>
</evidence>
<evidence type="ECO:0000256" key="11">
    <source>
        <dbReference type="RuleBase" id="RU004324"/>
    </source>
</evidence>
<keyword evidence="6" id="KW-0547">Nucleotide-binding</keyword>
<organism evidence="14 15">
    <name type="scientific">Hevea brasiliensis</name>
    <name type="common">Para rubber tree</name>
    <name type="synonym">Siphonia brasiliensis</name>
    <dbReference type="NCBI Taxonomy" id="3981"/>
    <lineage>
        <taxon>Eukaryota</taxon>
        <taxon>Viridiplantae</taxon>
        <taxon>Streptophyta</taxon>
        <taxon>Embryophyta</taxon>
        <taxon>Tracheophyta</taxon>
        <taxon>Spermatophyta</taxon>
        <taxon>Magnoliopsida</taxon>
        <taxon>eudicotyledons</taxon>
        <taxon>Gunneridae</taxon>
        <taxon>Pentapetalae</taxon>
        <taxon>rosids</taxon>
        <taxon>fabids</taxon>
        <taxon>Malpighiales</taxon>
        <taxon>Euphorbiaceae</taxon>
        <taxon>Crotonoideae</taxon>
        <taxon>Micrandreae</taxon>
        <taxon>Hevea</taxon>
    </lineage>
</organism>
<comment type="catalytic activity">
    <reaction evidence="10">
        <text>D-ribose 5-phosphate + ATP = 5-phospho-alpha-D-ribose 1-diphosphate + AMP + H(+)</text>
        <dbReference type="Rhea" id="RHEA:15609"/>
        <dbReference type="ChEBI" id="CHEBI:15378"/>
        <dbReference type="ChEBI" id="CHEBI:30616"/>
        <dbReference type="ChEBI" id="CHEBI:58017"/>
        <dbReference type="ChEBI" id="CHEBI:78346"/>
        <dbReference type="ChEBI" id="CHEBI:456215"/>
        <dbReference type="EC" id="2.7.6.1"/>
    </reaction>
</comment>
<dbReference type="SUPFAM" id="SSF141000">
    <property type="entry name" value="Glu-tRNAGln amidotransferase C subunit"/>
    <property type="match status" value="1"/>
</dbReference>
<dbReference type="Pfam" id="PF02686">
    <property type="entry name" value="GatC"/>
    <property type="match status" value="1"/>
</dbReference>
<dbReference type="InterPro" id="IPR000836">
    <property type="entry name" value="PRTase_dom"/>
</dbReference>
<evidence type="ECO:0000259" key="13">
    <source>
        <dbReference type="Pfam" id="PF13793"/>
    </source>
</evidence>
<dbReference type="GO" id="GO:0006015">
    <property type="term" value="P:5-phosphoribose 1-diphosphate biosynthetic process"/>
    <property type="evidence" value="ECO:0007669"/>
    <property type="project" value="TreeGrafter"/>
</dbReference>
<dbReference type="CDD" id="cd06223">
    <property type="entry name" value="PRTases_typeI"/>
    <property type="match status" value="1"/>
</dbReference>
<dbReference type="InterPro" id="IPR029099">
    <property type="entry name" value="Pribosyltran_N"/>
</dbReference>